<evidence type="ECO:0000313" key="4">
    <source>
        <dbReference type="EMBL" id="KAK7032147.1"/>
    </source>
</evidence>
<dbReference type="InterPro" id="IPR001087">
    <property type="entry name" value="GDSL"/>
</dbReference>
<dbReference type="InterPro" id="IPR050592">
    <property type="entry name" value="GDSL_lipolytic_enzyme"/>
</dbReference>
<reference evidence="4 5" key="1">
    <citation type="submission" date="2024-01" db="EMBL/GenBank/DDBJ databases">
        <title>A draft genome for a cacao thread blight-causing isolate of Paramarasmius palmivorus.</title>
        <authorList>
            <person name="Baruah I.K."/>
            <person name="Bukari Y."/>
            <person name="Amoako-Attah I."/>
            <person name="Meinhardt L.W."/>
            <person name="Bailey B.A."/>
            <person name="Cohen S.P."/>
        </authorList>
    </citation>
    <scope>NUCLEOTIDE SEQUENCE [LARGE SCALE GENOMIC DNA]</scope>
    <source>
        <strain evidence="4 5">GH-12</strain>
    </source>
</reference>
<organism evidence="4 5">
    <name type="scientific">Paramarasmius palmivorus</name>
    <dbReference type="NCBI Taxonomy" id="297713"/>
    <lineage>
        <taxon>Eukaryota</taxon>
        <taxon>Fungi</taxon>
        <taxon>Dikarya</taxon>
        <taxon>Basidiomycota</taxon>
        <taxon>Agaricomycotina</taxon>
        <taxon>Agaricomycetes</taxon>
        <taxon>Agaricomycetidae</taxon>
        <taxon>Agaricales</taxon>
        <taxon>Marasmiineae</taxon>
        <taxon>Marasmiaceae</taxon>
        <taxon>Paramarasmius</taxon>
    </lineage>
</organism>
<dbReference type="Proteomes" id="UP001383192">
    <property type="component" value="Unassembled WGS sequence"/>
</dbReference>
<evidence type="ECO:0000259" key="3">
    <source>
        <dbReference type="PROSITE" id="PS51164"/>
    </source>
</evidence>
<dbReference type="InterPro" id="IPR000254">
    <property type="entry name" value="CBD"/>
</dbReference>
<proteinExistence type="predicted"/>
<dbReference type="AlphaFoldDB" id="A0AAW0BYC7"/>
<dbReference type="InterPro" id="IPR036514">
    <property type="entry name" value="SGNH_hydro_sf"/>
</dbReference>
<sequence length="405" mass="42710">MLPPREEAQAVLEVYIGTHTVTLASYLTPNEMFSGLLTLAALVVAVSAQAPTWGQCGGIGWSGPTTCVSGSACVKQNDYYSQCIPGASTPTTASTVVPTSPPSSTTSNPAPTSSAPSTGTNYWFSFGDSYTSTSFDINGAKPAPGNPLGNPAYPGGTTTGGENWIDYNTARLNKSLTLTYNFAVSGAVIDNNIVSPIFPGLKSMTDQVNQFLSALGNKPASAPWTSDNALFSVWIGINDIGSTYSQGGDRGAFSDRLLTAEFAALQKLVGYLTILNIPLLTLGVQYDVGARNFLFINVPPVNRSPMMISNSGASTEATVITGHNSRMATKISSWAASNSGVKTFSYDSWSAFTKILDSPSSYGFRDATSVGNAATNFWGDVYHPTSYAHKYFAQDIAALLADTVW</sequence>
<protein>
    <recommendedName>
        <fullName evidence="3">CBM1 domain-containing protein</fullName>
    </recommendedName>
</protein>
<dbReference type="GO" id="GO:0016788">
    <property type="term" value="F:hydrolase activity, acting on ester bonds"/>
    <property type="evidence" value="ECO:0007669"/>
    <property type="project" value="InterPro"/>
</dbReference>
<feature type="domain" description="CBM1" evidence="3">
    <location>
        <begin position="48"/>
        <end position="84"/>
    </location>
</feature>
<evidence type="ECO:0000256" key="2">
    <source>
        <dbReference type="SAM" id="MobiDB-lite"/>
    </source>
</evidence>
<accession>A0AAW0BYC7</accession>
<dbReference type="PANTHER" id="PTHR45642">
    <property type="entry name" value="GDSL ESTERASE/LIPASE EXL3"/>
    <property type="match status" value="1"/>
</dbReference>
<dbReference type="EMBL" id="JAYKXP010000067">
    <property type="protein sequence ID" value="KAK7032147.1"/>
    <property type="molecule type" value="Genomic_DNA"/>
</dbReference>
<dbReference type="GO" id="GO:0005576">
    <property type="term" value="C:extracellular region"/>
    <property type="evidence" value="ECO:0007669"/>
    <property type="project" value="InterPro"/>
</dbReference>
<dbReference type="SMART" id="SM00236">
    <property type="entry name" value="fCBD"/>
    <property type="match status" value="1"/>
</dbReference>
<name>A0AAW0BYC7_9AGAR</name>
<dbReference type="Pfam" id="PF00657">
    <property type="entry name" value="Lipase_GDSL"/>
    <property type="match status" value="1"/>
</dbReference>
<dbReference type="CDD" id="cd01846">
    <property type="entry name" value="fatty_acyltransferase_like"/>
    <property type="match status" value="1"/>
</dbReference>
<dbReference type="GO" id="GO:0005975">
    <property type="term" value="P:carbohydrate metabolic process"/>
    <property type="evidence" value="ECO:0007669"/>
    <property type="project" value="InterPro"/>
</dbReference>
<keyword evidence="5" id="KW-1185">Reference proteome</keyword>
<dbReference type="PROSITE" id="PS51164">
    <property type="entry name" value="CBM1_2"/>
    <property type="match status" value="1"/>
</dbReference>
<gene>
    <name evidence="4" type="ORF">VNI00_013321</name>
</gene>
<dbReference type="SUPFAM" id="SSF52266">
    <property type="entry name" value="SGNH hydrolase"/>
    <property type="match status" value="1"/>
</dbReference>
<dbReference type="Pfam" id="PF00734">
    <property type="entry name" value="CBM_1"/>
    <property type="match status" value="1"/>
</dbReference>
<dbReference type="PROSITE" id="PS00562">
    <property type="entry name" value="CBM1_1"/>
    <property type="match status" value="1"/>
</dbReference>
<dbReference type="PANTHER" id="PTHR45642:SF139">
    <property type="entry name" value="SGNH HYDROLASE-TYPE ESTERASE DOMAIN-CONTAINING PROTEIN"/>
    <property type="match status" value="1"/>
</dbReference>
<comment type="caution">
    <text evidence="4">The sequence shown here is derived from an EMBL/GenBank/DDBJ whole genome shotgun (WGS) entry which is preliminary data.</text>
</comment>
<evidence type="ECO:0000313" key="5">
    <source>
        <dbReference type="Proteomes" id="UP001383192"/>
    </source>
</evidence>
<dbReference type="Gene3D" id="3.40.50.1110">
    <property type="entry name" value="SGNH hydrolase"/>
    <property type="match status" value="1"/>
</dbReference>
<feature type="region of interest" description="Disordered" evidence="2">
    <location>
        <begin position="91"/>
        <end position="116"/>
    </location>
</feature>
<evidence type="ECO:0000256" key="1">
    <source>
        <dbReference type="ARBA" id="ARBA00022729"/>
    </source>
</evidence>
<dbReference type="GO" id="GO:0030248">
    <property type="term" value="F:cellulose binding"/>
    <property type="evidence" value="ECO:0007669"/>
    <property type="project" value="InterPro"/>
</dbReference>
<keyword evidence="1" id="KW-0732">Signal</keyword>
<dbReference type="InterPro" id="IPR035971">
    <property type="entry name" value="CBD_sf"/>
</dbReference>
<dbReference type="SUPFAM" id="SSF57180">
    <property type="entry name" value="Cellulose-binding domain"/>
    <property type="match status" value="1"/>
</dbReference>